<feature type="transmembrane region" description="Helical" evidence="6">
    <location>
        <begin position="871"/>
        <end position="896"/>
    </location>
</feature>
<feature type="transmembrane region" description="Helical" evidence="6">
    <location>
        <begin position="12"/>
        <end position="34"/>
    </location>
</feature>
<keyword evidence="2" id="KW-1003">Cell membrane</keyword>
<accession>A0A532USN4</accession>
<feature type="domain" description="SSD" evidence="7">
    <location>
        <begin position="310"/>
        <end position="438"/>
    </location>
</feature>
<sequence length="904" mass="101073">MREKLLRNLARLAYRYPWWILGIAGIVTILSILISQNLELSMRWSDLMPENDPRSIEFNRVLEKYKSASSIMIVLKGDEQHIKAFAEEAALSITEISASFNGEEEELIKRVTYKEDEDFLRRNGLMLTKTKDLENSKDMFSDVSLLPLMTHINDNLERTYIYSDDEEKLSNREKSDNAIHYLDGLKYWLQTMESYTEDTEVSRDRVLSAADRLLIGDLHFISYDHSMLMMLAQPSFPVTDAERGKIACDSIEAILADVGQKYPGVETGLTGMLALARDELVAVQSDMNYLSFVALFLILVLFIVSFRMWVAPLFAVAVLIVGVVWTMAFATLTVGTLNIMTAMFAVILVGLGIDFSVHIISGFAENRGKGMNILKSAEQTLLKAGPGITTGGLTTGIAFLTLMISDSRGMHDFGLIAGGGVIICMVAALMLLPPFLVIRERRQERRGRSTTYHPPEFRFIGAVAETFARGRVVVLAVMILLTGFFAYHTFQLAFDYDMLNIEPKDMASVIWYDSLMAAYDMSPDYALVTSSSLDSMRIIAHRAKDFPNIAWVDAITEYLPTNQDQAERGEIIAEIRTELEKHPTATEISTSDLDAILDELHRLWMNVVEMSDMAFQAGQDRLEGKTYELSANPEIAGSPDYIQGIIEKLKEDPTAALNALNRFQEDYFIYFRKTALGMTAPEPISLETLPESITSRYLSDDGETYLVSLFPEQDLWNMDNLEAFDRQLRSISPRATGTPPLFLAMIEIIGNDGKRATILAFITILVLLFLDFRRIDLTLMAVIPLVAGTLWMAGLLHLTGQKLNVVNIEAIPLILGIGIDYGVHLIHRFRIEGRDRVKVIFSSTGKAIMLSALTTMIGFGSLSFMTHRGMASMGVLLFIGVGTCFLTALGLLAPVFGKERTVNR</sequence>
<proteinExistence type="predicted"/>
<feature type="transmembrane region" description="Helical" evidence="6">
    <location>
        <begin position="805"/>
        <end position="826"/>
    </location>
</feature>
<name>A0A532USN4_UNCL8</name>
<keyword evidence="5 6" id="KW-0472">Membrane</keyword>
<comment type="subcellular location">
    <subcellularLocation>
        <location evidence="1">Cell membrane</location>
        <topology evidence="1">Multi-pass membrane protein</topology>
    </subcellularLocation>
</comment>
<dbReference type="Pfam" id="PF03176">
    <property type="entry name" value="MMPL"/>
    <property type="match status" value="2"/>
</dbReference>
<dbReference type="InterPro" id="IPR000731">
    <property type="entry name" value="SSD"/>
</dbReference>
<evidence type="ECO:0000259" key="7">
    <source>
        <dbReference type="PROSITE" id="PS50156"/>
    </source>
</evidence>
<dbReference type="GO" id="GO:0005886">
    <property type="term" value="C:plasma membrane"/>
    <property type="evidence" value="ECO:0007669"/>
    <property type="project" value="UniProtKB-SubCell"/>
</dbReference>
<feature type="transmembrane region" description="Helical" evidence="6">
    <location>
        <begin position="287"/>
        <end position="306"/>
    </location>
</feature>
<keyword evidence="4 6" id="KW-1133">Transmembrane helix</keyword>
<evidence type="ECO:0000313" key="9">
    <source>
        <dbReference type="Proteomes" id="UP000319619"/>
    </source>
</evidence>
<feature type="transmembrane region" description="Helical" evidence="6">
    <location>
        <begin position="381"/>
        <end position="404"/>
    </location>
</feature>
<evidence type="ECO:0000256" key="1">
    <source>
        <dbReference type="ARBA" id="ARBA00004651"/>
    </source>
</evidence>
<evidence type="ECO:0000256" key="3">
    <source>
        <dbReference type="ARBA" id="ARBA00022692"/>
    </source>
</evidence>
<feature type="transmembrane region" description="Helical" evidence="6">
    <location>
        <begin position="756"/>
        <end position="772"/>
    </location>
</feature>
<feature type="transmembrane region" description="Helical" evidence="6">
    <location>
        <begin position="779"/>
        <end position="799"/>
    </location>
</feature>
<evidence type="ECO:0000256" key="4">
    <source>
        <dbReference type="ARBA" id="ARBA00022989"/>
    </source>
</evidence>
<evidence type="ECO:0000313" key="8">
    <source>
        <dbReference type="EMBL" id="TKJ37926.1"/>
    </source>
</evidence>
<dbReference type="PANTHER" id="PTHR33406">
    <property type="entry name" value="MEMBRANE PROTEIN MJ1562-RELATED"/>
    <property type="match status" value="1"/>
</dbReference>
<feature type="transmembrane region" description="Helical" evidence="6">
    <location>
        <begin position="847"/>
        <end position="865"/>
    </location>
</feature>
<dbReference type="AlphaFoldDB" id="A0A532USN4"/>
<evidence type="ECO:0000256" key="2">
    <source>
        <dbReference type="ARBA" id="ARBA00022475"/>
    </source>
</evidence>
<protein>
    <recommendedName>
        <fullName evidence="7">SSD domain-containing protein</fullName>
    </recommendedName>
</protein>
<feature type="transmembrane region" description="Helical" evidence="6">
    <location>
        <begin position="416"/>
        <end position="438"/>
    </location>
</feature>
<dbReference type="EMBL" id="NJBN01000011">
    <property type="protein sequence ID" value="TKJ37926.1"/>
    <property type="molecule type" value="Genomic_DNA"/>
</dbReference>
<evidence type="ECO:0000256" key="5">
    <source>
        <dbReference type="ARBA" id="ARBA00023136"/>
    </source>
</evidence>
<dbReference type="PROSITE" id="PS50156">
    <property type="entry name" value="SSD"/>
    <property type="match status" value="1"/>
</dbReference>
<comment type="caution">
    <text evidence="8">The sequence shown here is derived from an EMBL/GenBank/DDBJ whole genome shotgun (WGS) entry which is preliminary data.</text>
</comment>
<dbReference type="InterPro" id="IPR050545">
    <property type="entry name" value="Mycobact_MmpL"/>
</dbReference>
<feature type="transmembrane region" description="Helical" evidence="6">
    <location>
        <begin position="472"/>
        <end position="490"/>
    </location>
</feature>
<dbReference type="PANTHER" id="PTHR33406:SF13">
    <property type="entry name" value="MEMBRANE PROTEIN YDFJ"/>
    <property type="match status" value="1"/>
</dbReference>
<organism evidence="8 9">
    <name type="scientific">candidate division LCP-89 bacterium B3_LCP</name>
    <dbReference type="NCBI Taxonomy" id="2012998"/>
    <lineage>
        <taxon>Bacteria</taxon>
        <taxon>Pseudomonadati</taxon>
        <taxon>Bacteria division LCP-89</taxon>
    </lineage>
</organism>
<reference evidence="8 9" key="1">
    <citation type="submission" date="2017-06" db="EMBL/GenBank/DDBJ databases">
        <title>Novel microbial phyla capable of carbon fixation and sulfur reduction in deep-sea sediments.</title>
        <authorList>
            <person name="Huang J."/>
            <person name="Baker B."/>
            <person name="Wang Y."/>
        </authorList>
    </citation>
    <scope>NUCLEOTIDE SEQUENCE [LARGE SCALE GENOMIC DNA]</scope>
    <source>
        <strain evidence="8">B3_LCP</strain>
    </source>
</reference>
<feature type="transmembrane region" description="Helical" evidence="6">
    <location>
        <begin position="313"/>
        <end position="333"/>
    </location>
</feature>
<dbReference type="Proteomes" id="UP000319619">
    <property type="component" value="Unassembled WGS sequence"/>
</dbReference>
<evidence type="ECO:0000256" key="6">
    <source>
        <dbReference type="SAM" id="Phobius"/>
    </source>
</evidence>
<gene>
    <name evidence="8" type="ORF">CEE37_13255</name>
</gene>
<feature type="transmembrane region" description="Helical" evidence="6">
    <location>
        <begin position="339"/>
        <end position="360"/>
    </location>
</feature>
<dbReference type="Gene3D" id="1.20.1640.10">
    <property type="entry name" value="Multidrug efflux transporter AcrB transmembrane domain"/>
    <property type="match status" value="2"/>
</dbReference>
<keyword evidence="3 6" id="KW-0812">Transmembrane</keyword>
<dbReference type="SUPFAM" id="SSF82866">
    <property type="entry name" value="Multidrug efflux transporter AcrB transmembrane domain"/>
    <property type="match status" value="2"/>
</dbReference>
<dbReference type="InterPro" id="IPR004869">
    <property type="entry name" value="MMPL_dom"/>
</dbReference>